<reference evidence="3" key="3">
    <citation type="submission" date="2019-06" db="EMBL/GenBank/DDBJ databases">
        <authorList>
            <person name="Poynton C."/>
            <person name="Hasenbein S."/>
            <person name="Benoit J.B."/>
            <person name="Sepulveda M.S."/>
            <person name="Poelchau M.F."/>
            <person name="Murali S.C."/>
            <person name="Chen S."/>
            <person name="Glastad K.M."/>
            <person name="Werren J.H."/>
            <person name="Vineis J.H."/>
            <person name="Bowen J.L."/>
            <person name="Friedrich M."/>
            <person name="Jones J."/>
            <person name="Robertson H.M."/>
            <person name="Feyereisen R."/>
            <person name="Mechler-Hickson A."/>
            <person name="Mathers N."/>
            <person name="Lee C.E."/>
            <person name="Colbourne J.K."/>
            <person name="Biales A."/>
            <person name="Johnston J.S."/>
            <person name="Wellborn G.A."/>
            <person name="Rosendale A.J."/>
            <person name="Cridge A.G."/>
            <person name="Munoz-Torres M.C."/>
            <person name="Bain P.A."/>
            <person name="Manny A.R."/>
            <person name="Major K.M."/>
            <person name="Lambert F.N."/>
            <person name="Vulpe C.D."/>
            <person name="Tuck P."/>
            <person name="Blalock B.J."/>
            <person name="Lin Y.-Y."/>
            <person name="Smith M.E."/>
            <person name="Ochoa-Acuna H."/>
            <person name="Chen M.-J.M."/>
            <person name="Childers C.P."/>
            <person name="Qu J."/>
            <person name="Dugan S."/>
            <person name="Lee S.L."/>
            <person name="Chao H."/>
            <person name="Dinh H."/>
            <person name="Han Y."/>
            <person name="Doddapaneni H."/>
            <person name="Worley K.C."/>
            <person name="Muzny D.M."/>
            <person name="Gibbs R.A."/>
            <person name="Richards S."/>
        </authorList>
    </citation>
    <scope>NUCLEOTIDE SEQUENCE</scope>
    <source>
        <strain evidence="3">HAZT.00-mixed</strain>
        <tissue evidence="3">Whole organism</tissue>
    </source>
</reference>
<dbReference type="PANTHER" id="PTHR10943:SF1">
    <property type="entry name" value="26S PROTEASOME NON-ATPASE REGULATORY SUBUNIT 2"/>
    <property type="match status" value="1"/>
</dbReference>
<dbReference type="Proteomes" id="UP000711488">
    <property type="component" value="Unassembled WGS sequence"/>
</dbReference>
<keyword evidence="1" id="KW-0677">Repeat</keyword>
<protein>
    <recommendedName>
        <fullName evidence="2">RPN1 N-terminal domain-containing protein</fullName>
    </recommendedName>
</protein>
<feature type="non-terminal residue" evidence="3">
    <location>
        <position position="429"/>
    </location>
</feature>
<comment type="caution">
    <text evidence="3">The sequence shown here is derived from an EMBL/GenBank/DDBJ whole genome shotgun (WGS) entry which is preliminary data.</text>
</comment>
<gene>
    <name evidence="3" type="ORF">HAZT_HAZT001318</name>
</gene>
<proteinExistence type="predicted"/>
<feature type="domain" description="RPN1 N-terminal" evidence="2">
    <location>
        <begin position="34"/>
        <end position="305"/>
    </location>
</feature>
<sequence length="429" mass="48752">MPEKILSPQSDEDRQLKEELESLVLGLHSQPYHAANNKAALQQIASLIKSATTSMTSVPKPLKFMIPHYKEMKEVHEKLESPELQKFCSDILSVLSMTVSEERECLKYRLTGLREDVGAWGHEYVRHLAGEIAAEWETLMEEDVAKKNELIAEAKLIVPYHMQHNAEAEACDLLMEMEQLQMLTEGDVVDKEAYERVCLYLTSCVPYVPEPENSELLRTALALYRKFSQYPQAMRLALQLHDMALISELFQECPDRLVRMQLAFMLGRQQVFLELPDTMEDCEDLNEILSNANLSNHFVALAREVLIRCMMSATASLGLILLWDVDGGLTKIDKYFYASEDFIKAGALLACGIVSSGVRNECDPALALLTEFCSHKVQVSPWLPDVTRFCSHKVQVSPWLPDVTRFCSHKVQVSPWLPDVTRFCSHKVQ</sequence>
<dbReference type="Gene3D" id="1.25.10.10">
    <property type="entry name" value="Leucine-rich Repeat Variant"/>
    <property type="match status" value="1"/>
</dbReference>
<name>A0A6A0H1U2_HYAAZ</name>
<dbReference type="InterPro" id="IPR040892">
    <property type="entry name" value="RPN1_N"/>
</dbReference>
<accession>A0A6A0H1U2</accession>
<evidence type="ECO:0000313" key="3">
    <source>
        <dbReference type="EMBL" id="KAA0194384.1"/>
    </source>
</evidence>
<evidence type="ECO:0000256" key="1">
    <source>
        <dbReference type="ARBA" id="ARBA00022737"/>
    </source>
</evidence>
<dbReference type="EMBL" id="JQDR03010333">
    <property type="protein sequence ID" value="KAA0194384.1"/>
    <property type="molecule type" value="Genomic_DNA"/>
</dbReference>
<dbReference type="GO" id="GO:0005634">
    <property type="term" value="C:nucleus"/>
    <property type="evidence" value="ECO:0007669"/>
    <property type="project" value="TreeGrafter"/>
</dbReference>
<dbReference type="InterPro" id="IPR011989">
    <property type="entry name" value="ARM-like"/>
</dbReference>
<dbReference type="OrthoDB" id="10252509at2759"/>
<dbReference type="GO" id="GO:0043161">
    <property type="term" value="P:proteasome-mediated ubiquitin-dependent protein catabolic process"/>
    <property type="evidence" value="ECO:0007669"/>
    <property type="project" value="TreeGrafter"/>
</dbReference>
<evidence type="ECO:0000259" key="2">
    <source>
        <dbReference type="Pfam" id="PF17781"/>
    </source>
</evidence>
<dbReference type="GO" id="GO:0034515">
    <property type="term" value="C:proteasome storage granule"/>
    <property type="evidence" value="ECO:0007669"/>
    <property type="project" value="TreeGrafter"/>
</dbReference>
<reference evidence="3" key="1">
    <citation type="submission" date="2014-08" db="EMBL/GenBank/DDBJ databases">
        <authorList>
            <person name="Murali S."/>
            <person name="Richards S."/>
            <person name="Bandaranaike D."/>
            <person name="Bellair M."/>
            <person name="Blankenburg K."/>
            <person name="Chao H."/>
            <person name="Dinh H."/>
            <person name="Doddapaneni H."/>
            <person name="Dugan-Rocha S."/>
            <person name="Elkadiri S."/>
            <person name="Gnanaolivu R."/>
            <person name="Hughes D."/>
            <person name="Lee S."/>
            <person name="Li M."/>
            <person name="Ming W."/>
            <person name="Munidasa M."/>
            <person name="Muniz J."/>
            <person name="Nguyen L."/>
            <person name="Osuji N."/>
            <person name="Pu L.-L."/>
            <person name="Puazo M."/>
            <person name="Skinner E."/>
            <person name="Qu C."/>
            <person name="Quiroz J."/>
            <person name="Raj R."/>
            <person name="Weissenberger G."/>
            <person name="Xin Y."/>
            <person name="Zou X."/>
            <person name="Han Y."/>
            <person name="Worley K."/>
            <person name="Muzny D."/>
            <person name="Gibbs R."/>
        </authorList>
    </citation>
    <scope>NUCLEOTIDE SEQUENCE</scope>
    <source>
        <strain evidence="3">HAZT.00-mixed</strain>
        <tissue evidence="3">Whole organism</tissue>
    </source>
</reference>
<dbReference type="AlphaFoldDB" id="A0A6A0H1U2"/>
<organism evidence="3">
    <name type="scientific">Hyalella azteca</name>
    <name type="common">Amphipod</name>
    <dbReference type="NCBI Taxonomy" id="294128"/>
    <lineage>
        <taxon>Eukaryota</taxon>
        <taxon>Metazoa</taxon>
        <taxon>Ecdysozoa</taxon>
        <taxon>Arthropoda</taxon>
        <taxon>Crustacea</taxon>
        <taxon>Multicrustacea</taxon>
        <taxon>Malacostraca</taxon>
        <taxon>Eumalacostraca</taxon>
        <taxon>Peracarida</taxon>
        <taxon>Amphipoda</taxon>
        <taxon>Senticaudata</taxon>
        <taxon>Talitrida</taxon>
        <taxon>Talitroidea</taxon>
        <taxon>Hyalellidae</taxon>
        <taxon>Hyalella</taxon>
    </lineage>
</organism>
<dbReference type="GO" id="GO:0008540">
    <property type="term" value="C:proteasome regulatory particle, base subcomplex"/>
    <property type="evidence" value="ECO:0007669"/>
    <property type="project" value="TreeGrafter"/>
</dbReference>
<reference evidence="3" key="2">
    <citation type="journal article" date="2018" name="Environ. Sci. Technol.">
        <title>The Toxicogenome of Hyalella azteca: A Model for Sediment Ecotoxicology and Evolutionary Toxicology.</title>
        <authorList>
            <person name="Poynton H.C."/>
            <person name="Hasenbein S."/>
            <person name="Benoit J.B."/>
            <person name="Sepulveda M.S."/>
            <person name="Poelchau M.F."/>
            <person name="Hughes D.S.T."/>
            <person name="Murali S.C."/>
            <person name="Chen S."/>
            <person name="Glastad K.M."/>
            <person name="Goodisman M.A.D."/>
            <person name="Werren J.H."/>
            <person name="Vineis J.H."/>
            <person name="Bowen J.L."/>
            <person name="Friedrich M."/>
            <person name="Jones J."/>
            <person name="Robertson H.M."/>
            <person name="Feyereisen R."/>
            <person name="Mechler-Hickson A."/>
            <person name="Mathers N."/>
            <person name="Lee C.E."/>
            <person name="Colbourne J.K."/>
            <person name="Biales A."/>
            <person name="Johnston J.S."/>
            <person name="Wellborn G.A."/>
            <person name="Rosendale A.J."/>
            <person name="Cridge A.G."/>
            <person name="Munoz-Torres M.C."/>
            <person name="Bain P.A."/>
            <person name="Manny A.R."/>
            <person name="Major K.M."/>
            <person name="Lambert F.N."/>
            <person name="Vulpe C.D."/>
            <person name="Tuck P."/>
            <person name="Blalock B.J."/>
            <person name="Lin Y.Y."/>
            <person name="Smith M.E."/>
            <person name="Ochoa-Acuna H."/>
            <person name="Chen M.M."/>
            <person name="Childers C.P."/>
            <person name="Qu J."/>
            <person name="Dugan S."/>
            <person name="Lee S.L."/>
            <person name="Chao H."/>
            <person name="Dinh H."/>
            <person name="Han Y."/>
            <person name="Doddapaneni H."/>
            <person name="Worley K.C."/>
            <person name="Muzny D.M."/>
            <person name="Gibbs R.A."/>
            <person name="Richards S."/>
        </authorList>
    </citation>
    <scope>NUCLEOTIDE SEQUENCE</scope>
    <source>
        <strain evidence="3">HAZT.00-mixed</strain>
        <tissue evidence="3">Whole organism</tissue>
    </source>
</reference>
<dbReference type="PANTHER" id="PTHR10943">
    <property type="entry name" value="26S PROTEASOME NON-ATPASE REGULATORY SUBUNIT"/>
    <property type="match status" value="1"/>
</dbReference>
<dbReference type="Pfam" id="PF17781">
    <property type="entry name" value="RPN1_RPN2_N"/>
    <property type="match status" value="1"/>
</dbReference>